<dbReference type="CDD" id="cd00303">
    <property type="entry name" value="retropepsin_like"/>
    <property type="match status" value="1"/>
</dbReference>
<feature type="domain" description="DUF4220" evidence="8">
    <location>
        <begin position="138"/>
        <end position="365"/>
    </location>
</feature>
<dbReference type="Pfam" id="PF13650">
    <property type="entry name" value="Asp_protease_2"/>
    <property type="match status" value="1"/>
</dbReference>
<keyword evidence="6" id="KW-0472">Membrane</keyword>
<evidence type="ECO:0000259" key="9">
    <source>
        <dbReference type="Pfam" id="PF19259"/>
    </source>
</evidence>
<gene>
    <name evidence="11" type="ORF">OSB04_017841</name>
</gene>
<feature type="transmembrane region" description="Helical" evidence="6">
    <location>
        <begin position="174"/>
        <end position="194"/>
    </location>
</feature>
<evidence type="ECO:0000313" key="11">
    <source>
        <dbReference type="EMBL" id="KAJ9553796.1"/>
    </source>
</evidence>
<keyword evidence="2" id="KW-0547">Nucleotide-binding</keyword>
<feature type="compositionally biased region" description="Polar residues" evidence="5">
    <location>
        <begin position="1394"/>
        <end position="1410"/>
    </location>
</feature>
<name>A0AA38TEL4_9ASTR</name>
<feature type="region of interest" description="Disordered" evidence="5">
    <location>
        <begin position="1121"/>
        <end position="1149"/>
    </location>
</feature>
<feature type="compositionally biased region" description="Low complexity" evidence="5">
    <location>
        <begin position="1363"/>
        <end position="1375"/>
    </location>
</feature>
<dbReference type="Pfam" id="PF19259">
    <property type="entry name" value="Ty3_capsid"/>
    <property type="match status" value="1"/>
</dbReference>
<dbReference type="GO" id="GO:0043531">
    <property type="term" value="F:ADP binding"/>
    <property type="evidence" value="ECO:0007669"/>
    <property type="project" value="InterPro"/>
</dbReference>
<keyword evidence="6" id="KW-1133">Transmembrane helix</keyword>
<evidence type="ECO:0000256" key="5">
    <source>
        <dbReference type="SAM" id="MobiDB-lite"/>
    </source>
</evidence>
<feature type="domain" description="NB-ARC" evidence="7">
    <location>
        <begin position="712"/>
        <end position="880"/>
    </location>
</feature>
<comment type="similarity">
    <text evidence="1">Belongs to the disease resistance NB-LRR family.</text>
</comment>
<dbReference type="SUPFAM" id="SSF50630">
    <property type="entry name" value="Acid proteases"/>
    <property type="match status" value="1"/>
</dbReference>
<reference evidence="11" key="1">
    <citation type="submission" date="2023-03" db="EMBL/GenBank/DDBJ databases">
        <title>Chromosome-scale reference genome and RAD-based genetic map of yellow starthistle (Centaurea solstitialis) reveal putative structural variation and QTLs associated with invader traits.</title>
        <authorList>
            <person name="Reatini B."/>
            <person name="Cang F.A."/>
            <person name="Jiang Q."/>
            <person name="Mckibben M.T.W."/>
            <person name="Barker M.S."/>
            <person name="Rieseberg L.H."/>
            <person name="Dlugosch K.M."/>
        </authorList>
    </citation>
    <scope>NUCLEOTIDE SEQUENCE</scope>
    <source>
        <strain evidence="11">CAN-66</strain>
        <tissue evidence="11">Leaf</tissue>
    </source>
</reference>
<keyword evidence="4" id="KW-0175">Coiled coil</keyword>
<dbReference type="EMBL" id="JARYMX010000004">
    <property type="protein sequence ID" value="KAJ9553796.1"/>
    <property type="molecule type" value="Genomic_DNA"/>
</dbReference>
<dbReference type="Proteomes" id="UP001172457">
    <property type="component" value="Chromosome 4"/>
</dbReference>
<dbReference type="Pfam" id="PF23559">
    <property type="entry name" value="WHD_DRP"/>
    <property type="match status" value="1"/>
</dbReference>
<organism evidence="11 12">
    <name type="scientific">Centaurea solstitialis</name>
    <name type="common">yellow star-thistle</name>
    <dbReference type="NCBI Taxonomy" id="347529"/>
    <lineage>
        <taxon>Eukaryota</taxon>
        <taxon>Viridiplantae</taxon>
        <taxon>Streptophyta</taxon>
        <taxon>Embryophyta</taxon>
        <taxon>Tracheophyta</taxon>
        <taxon>Spermatophyta</taxon>
        <taxon>Magnoliopsida</taxon>
        <taxon>eudicotyledons</taxon>
        <taxon>Gunneridae</taxon>
        <taxon>Pentapetalae</taxon>
        <taxon>asterids</taxon>
        <taxon>campanulids</taxon>
        <taxon>Asterales</taxon>
        <taxon>Asteraceae</taxon>
        <taxon>Carduoideae</taxon>
        <taxon>Cardueae</taxon>
        <taxon>Centaureinae</taxon>
        <taxon>Centaurea</taxon>
    </lineage>
</organism>
<feature type="transmembrane region" description="Helical" evidence="6">
    <location>
        <begin position="135"/>
        <end position="154"/>
    </location>
</feature>
<dbReference type="Pfam" id="PF00931">
    <property type="entry name" value="NB-ARC"/>
    <property type="match status" value="1"/>
</dbReference>
<dbReference type="SUPFAM" id="SSF52540">
    <property type="entry name" value="P-loop containing nucleoside triphosphate hydrolases"/>
    <property type="match status" value="1"/>
</dbReference>
<feature type="domain" description="Disease resistance protein winged helix" evidence="10">
    <location>
        <begin position="973"/>
        <end position="1024"/>
    </location>
</feature>
<feature type="transmembrane region" description="Helical" evidence="6">
    <location>
        <begin position="441"/>
        <end position="460"/>
    </location>
</feature>
<evidence type="ECO:0000256" key="4">
    <source>
        <dbReference type="SAM" id="Coils"/>
    </source>
</evidence>
<keyword evidence="6" id="KW-0812">Transmembrane</keyword>
<feature type="transmembrane region" description="Helical" evidence="6">
    <location>
        <begin position="225"/>
        <end position="243"/>
    </location>
</feature>
<dbReference type="Pfam" id="PF13968">
    <property type="entry name" value="DUF4220"/>
    <property type="match status" value="1"/>
</dbReference>
<accession>A0AA38TEL4</accession>
<dbReference type="InterPro" id="IPR058922">
    <property type="entry name" value="WHD_DRP"/>
</dbReference>
<evidence type="ECO:0000259" key="7">
    <source>
        <dbReference type="Pfam" id="PF00931"/>
    </source>
</evidence>
<keyword evidence="3" id="KW-0611">Plant defense</keyword>
<feature type="region of interest" description="Disordered" evidence="5">
    <location>
        <begin position="1325"/>
        <end position="1416"/>
    </location>
</feature>
<comment type="caution">
    <text evidence="11">The sequence shown here is derived from an EMBL/GenBank/DDBJ whole genome shotgun (WGS) entry which is preliminary data.</text>
</comment>
<evidence type="ECO:0000259" key="10">
    <source>
        <dbReference type="Pfam" id="PF23559"/>
    </source>
</evidence>
<proteinExistence type="inferred from homology"/>
<feature type="domain" description="Ty3 transposon capsid-like protein" evidence="9">
    <location>
        <begin position="1185"/>
        <end position="1309"/>
    </location>
</feature>
<feature type="coiled-coil region" evidence="4">
    <location>
        <begin position="1068"/>
        <end position="1116"/>
    </location>
</feature>
<feature type="region of interest" description="Disordered" evidence="5">
    <location>
        <begin position="672"/>
        <end position="691"/>
    </location>
</feature>
<dbReference type="Pfam" id="PF04578">
    <property type="entry name" value="DUF594"/>
    <property type="match status" value="1"/>
</dbReference>
<evidence type="ECO:0000256" key="3">
    <source>
        <dbReference type="ARBA" id="ARBA00022821"/>
    </source>
</evidence>
<dbReference type="InterPro" id="IPR036388">
    <property type="entry name" value="WH-like_DNA-bd_sf"/>
</dbReference>
<dbReference type="InterPro" id="IPR025315">
    <property type="entry name" value="DUF4220"/>
</dbReference>
<evidence type="ECO:0000256" key="1">
    <source>
        <dbReference type="ARBA" id="ARBA00008894"/>
    </source>
</evidence>
<feature type="compositionally biased region" description="Polar residues" evidence="5">
    <location>
        <begin position="675"/>
        <end position="684"/>
    </location>
</feature>
<feature type="compositionally biased region" description="Low complexity" evidence="5">
    <location>
        <begin position="1342"/>
        <end position="1353"/>
    </location>
</feature>
<dbReference type="PANTHER" id="PTHR31325">
    <property type="entry name" value="OS01G0798800 PROTEIN-RELATED"/>
    <property type="match status" value="1"/>
</dbReference>
<keyword evidence="12" id="KW-1185">Reference proteome</keyword>
<dbReference type="Gene3D" id="3.40.50.300">
    <property type="entry name" value="P-loop containing nucleotide triphosphate hydrolases"/>
    <property type="match status" value="1"/>
</dbReference>
<dbReference type="InterPro" id="IPR027417">
    <property type="entry name" value="P-loop_NTPase"/>
</dbReference>
<evidence type="ECO:0000256" key="2">
    <source>
        <dbReference type="ARBA" id="ARBA00022741"/>
    </source>
</evidence>
<protein>
    <submittedName>
        <fullName evidence="11">Uncharacterized protein</fullName>
    </submittedName>
</protein>
<evidence type="ECO:0000313" key="12">
    <source>
        <dbReference type="Proteomes" id="UP001172457"/>
    </source>
</evidence>
<evidence type="ECO:0000259" key="8">
    <source>
        <dbReference type="Pfam" id="PF13968"/>
    </source>
</evidence>
<dbReference type="Gene3D" id="1.10.10.10">
    <property type="entry name" value="Winged helix-like DNA-binding domain superfamily/Winged helix DNA-binding domain"/>
    <property type="match status" value="1"/>
</dbReference>
<dbReference type="InterPro" id="IPR021109">
    <property type="entry name" value="Peptidase_aspartic_dom_sf"/>
</dbReference>
<evidence type="ECO:0000256" key="6">
    <source>
        <dbReference type="SAM" id="Phobius"/>
    </source>
</evidence>
<dbReference type="InterPro" id="IPR045358">
    <property type="entry name" value="Ty3_capsid"/>
</dbReference>
<feature type="transmembrane region" description="Helical" evidence="6">
    <location>
        <begin position="201"/>
        <end position="219"/>
    </location>
</feature>
<dbReference type="InterPro" id="IPR002182">
    <property type="entry name" value="NB-ARC"/>
</dbReference>
<dbReference type="InterPro" id="IPR007658">
    <property type="entry name" value="DUF594"/>
</dbReference>
<sequence>MGSSSLPSKFLSSKEAGKSKSIDYVLRNNAETASLRIMQVDRRHGDDQIGDTAGKATALVANGNGNGNGNGWFLLSSLILVDQKRRLVQIFQESVRKQWNRWELRGLVLISLALQVSLIYSGNRRKYIAKRRIRAFIWCAYLLADWIATVALGILVDRQGSSSNYYGDLRLMAFWAPFLLLHLGGPDTITAYALADNELWLRHFLGLLVQTAAAIYITLLSWNDTLLSFLTIPMLLCGIIKYGERTWVLMSADRKNLQNSFLRASHTAEVNYTRFMEEFSLKEAEGYHVTATQMEEGIPPRDYLQNATGTTPTISIRDASIVQTADYFFETLKFKRLLMDFVLSFRERDLSRSFFQRQDSKTAFQLKILATCPGKVALETHRNCNDLNWTVEAEFDHSILIWHVATDICYKRAKNKRFIDGIEMKQEWDGHMLYSKQLANYMLYLLVECPFMLPIGIGMIRFQDTCIQVLAFLEEKSWASKVQIYELLGQVSSNYSPGTLKVSESVLFDACNLAAKLNSMNDPGKMWKMVNDVWMEILGYAAGQCNGFDHAQQLHKGGELLTHVWLLMAHLGLTKHFKEESHGRKLSDFLNEKSEIFEKVRDDIDKDGFCQAAFSVIAKELKLSRKVLEDDTMESSRNVSRLKSKMEGFKKEIQEWEKGIRSSVAAPLLQGSRGMHQQEQQTQEPDAYSAPRTISKKEAYDTLKKQITSNSKPLQIISVFVEIGIENAPQVETIYKSRVVKQMFPCRAWLVVDTDQSLRQLILDILQQVITSFKRKVKLKDKDLIETLDGLLEGKEKLKDDEILIERLHGFLKDKKYLIVIKDIKSFHLLEKLRMALPVEDNGSRVVITTPDEETASFAYARYRYEHLDMKEALKIFIEKIQGLVEGSPVPGDLMEGFLEGRIAKICRGNPLRFELLVGFLSTRKVIYIDWRSVLRKNVLPIKSPSFDLLAFCYDALPFHLKPCFLYLGLSRKGYEISVRRLFRLWVAEGFVKPIHGEILEDTVEAYLKELVQRNMVEITKRRSDESPIMISAISLLICWPPLIVVLSLVSELYLPADPVWCMVRITNAKLMEKYEEASRRLDGHDEALKQIQVSIEELKVQNAELSQGIKILLAAQGKKITSEPDPSSDFVNDMEGDDEGDSSKTKNKQGYQLVNRMTKLEFPSFDGEAFKDWYYKCNQFFELDNTPENMKIRLVSIHLKGRALQWHQGFMSEMEGKTLDWEKYLAELRDQFVEGIVSKPLIELRNLKLTTTVSEYNSKFNALRNQVAVPPDILLDLYIGGLTNEIMHTVQLMDPKTLNQAMKLARIQEGAYYALWGLEPPKPPEPPINNFLDPSNFIQNSRTSTTTNSPAPTSLPSPKFLPSPLLSQSSSFTSDYRKPPSFQPARRSFSKPVYSSSSNQSAHNKNPIKQLTKKEYDEKRRNNQCFFCNERYVPGHKCKNSKLYMLLCPDVPEEMVENGGLDGLEGIEGFENPNPDGESDATMSIHALLGSSGMQTLQVKGMIKKQEVNMLVDSGSTNNFIDLMLAKKLGIKLTPIRTRKVSVADGFVLSVHFMCKSIRWSIQGVPFVDNFLVIPLGGYGAVLGIQWLSSLGDIKCNFQQLVMEFTWLGKWVKLKGTSNDRKSQSVMGRGGSNPDG</sequence>
<dbReference type="Gene3D" id="2.40.70.10">
    <property type="entry name" value="Acid Proteases"/>
    <property type="match status" value="1"/>
</dbReference>